<keyword evidence="1" id="KW-0472">Membrane</keyword>
<name>A0A139A2Y4_GONPJ</name>
<protein>
    <submittedName>
        <fullName evidence="2">Uncharacterized protein</fullName>
    </submittedName>
</protein>
<evidence type="ECO:0000313" key="2">
    <source>
        <dbReference type="EMBL" id="KXS11166.1"/>
    </source>
</evidence>
<reference evidence="2 3" key="1">
    <citation type="journal article" date="2015" name="Genome Biol. Evol.">
        <title>Phylogenomic analyses indicate that early fungi evolved digesting cell walls of algal ancestors of land plants.</title>
        <authorList>
            <person name="Chang Y."/>
            <person name="Wang S."/>
            <person name="Sekimoto S."/>
            <person name="Aerts A.L."/>
            <person name="Choi C."/>
            <person name="Clum A."/>
            <person name="LaButti K.M."/>
            <person name="Lindquist E.A."/>
            <person name="Yee Ngan C."/>
            <person name="Ohm R.A."/>
            <person name="Salamov A.A."/>
            <person name="Grigoriev I.V."/>
            <person name="Spatafora J.W."/>
            <person name="Berbee M.L."/>
        </authorList>
    </citation>
    <scope>NUCLEOTIDE SEQUENCE [LARGE SCALE GENOMIC DNA]</scope>
    <source>
        <strain evidence="2 3">JEL478</strain>
    </source>
</reference>
<dbReference type="Proteomes" id="UP000070544">
    <property type="component" value="Unassembled WGS sequence"/>
</dbReference>
<dbReference type="AlphaFoldDB" id="A0A139A2Y4"/>
<sequence length="191" mass="21169">MSLDHARVAFGALETFLEAYGDNRLFEFSTVGLAFTVGMPAVSVLVAVKEMQHIVRLSTPSDTSMQASNQIKTAVRTTQALGRIWKKGAGELEQHRVFLPTIRFHSSFAAVPPSLSTAKFIEAMAALVCTDFGNDPKLMEMTQKWSTGYYGENFDANKWNAIRKGTKAHSIFEIGSRKIGAGIQRWMDDFV</sequence>
<keyword evidence="3" id="KW-1185">Reference proteome</keyword>
<accession>A0A139A2Y4</accession>
<evidence type="ECO:0000313" key="3">
    <source>
        <dbReference type="Proteomes" id="UP000070544"/>
    </source>
</evidence>
<keyword evidence="1" id="KW-1133">Transmembrane helix</keyword>
<dbReference type="EMBL" id="KQ965806">
    <property type="protein sequence ID" value="KXS11166.1"/>
    <property type="molecule type" value="Genomic_DNA"/>
</dbReference>
<evidence type="ECO:0000256" key="1">
    <source>
        <dbReference type="SAM" id="Phobius"/>
    </source>
</evidence>
<organism evidence="2 3">
    <name type="scientific">Gonapodya prolifera (strain JEL478)</name>
    <name type="common">Monoblepharis prolifera</name>
    <dbReference type="NCBI Taxonomy" id="1344416"/>
    <lineage>
        <taxon>Eukaryota</taxon>
        <taxon>Fungi</taxon>
        <taxon>Fungi incertae sedis</taxon>
        <taxon>Chytridiomycota</taxon>
        <taxon>Chytridiomycota incertae sedis</taxon>
        <taxon>Monoblepharidomycetes</taxon>
        <taxon>Monoblepharidales</taxon>
        <taxon>Gonapodyaceae</taxon>
        <taxon>Gonapodya</taxon>
    </lineage>
</organism>
<feature type="transmembrane region" description="Helical" evidence="1">
    <location>
        <begin position="28"/>
        <end position="48"/>
    </location>
</feature>
<gene>
    <name evidence="2" type="ORF">M427DRAFT_443793</name>
</gene>
<dbReference type="OrthoDB" id="10618049at2759"/>
<keyword evidence="1" id="KW-0812">Transmembrane</keyword>
<proteinExistence type="predicted"/>